<reference evidence="6" key="1">
    <citation type="submission" date="2016-10" db="EMBL/GenBank/DDBJ databases">
        <authorList>
            <person name="Varghese N."/>
            <person name="Submissions S."/>
        </authorList>
    </citation>
    <scope>NUCLEOTIDE SEQUENCE [LARGE SCALE GENOMIC DNA]</scope>
    <source>
        <strain evidence="6">CGMCC 1.4250</strain>
    </source>
</reference>
<evidence type="ECO:0000313" key="5">
    <source>
        <dbReference type="EMBL" id="SFL55713.1"/>
    </source>
</evidence>
<dbReference type="InterPro" id="IPR009057">
    <property type="entry name" value="Homeodomain-like_sf"/>
</dbReference>
<keyword evidence="6" id="KW-1185">Reference proteome</keyword>
<dbReference type="SUPFAM" id="SSF46689">
    <property type="entry name" value="Homeodomain-like"/>
    <property type="match status" value="1"/>
</dbReference>
<feature type="DNA-binding region" description="H-T-H motif" evidence="3">
    <location>
        <begin position="33"/>
        <end position="52"/>
    </location>
</feature>
<protein>
    <submittedName>
        <fullName evidence="5">Transcriptional regulator, TetR family</fullName>
    </submittedName>
</protein>
<evidence type="ECO:0000256" key="2">
    <source>
        <dbReference type="ARBA" id="ARBA00023125"/>
    </source>
</evidence>
<evidence type="ECO:0000313" key="6">
    <source>
        <dbReference type="Proteomes" id="UP000198565"/>
    </source>
</evidence>
<proteinExistence type="predicted"/>
<gene>
    <name evidence="5" type="ORF">SAMN04487943_102202</name>
</gene>
<dbReference type="Gene3D" id="1.10.357.10">
    <property type="entry name" value="Tetracycline Repressor, domain 2"/>
    <property type="match status" value="1"/>
</dbReference>
<dbReference type="EMBL" id="FOTR01000002">
    <property type="protein sequence ID" value="SFL55713.1"/>
    <property type="molecule type" value="Genomic_DNA"/>
</dbReference>
<name>A0A1I4INZ0_9BACI</name>
<dbReference type="Pfam" id="PF14278">
    <property type="entry name" value="TetR_C_8"/>
    <property type="match status" value="1"/>
</dbReference>
<feature type="domain" description="HTH tetR-type" evidence="4">
    <location>
        <begin position="10"/>
        <end position="70"/>
    </location>
</feature>
<dbReference type="RefSeq" id="WP_091481761.1">
    <property type="nucleotide sequence ID" value="NZ_FOTR01000002.1"/>
</dbReference>
<dbReference type="Pfam" id="PF00440">
    <property type="entry name" value="TetR_N"/>
    <property type="match status" value="1"/>
</dbReference>
<dbReference type="PROSITE" id="PS50977">
    <property type="entry name" value="HTH_TETR_2"/>
    <property type="match status" value="1"/>
</dbReference>
<accession>A0A1I4INZ0</accession>
<evidence type="ECO:0000259" key="4">
    <source>
        <dbReference type="PROSITE" id="PS50977"/>
    </source>
</evidence>
<dbReference type="AlphaFoldDB" id="A0A1I4INZ0"/>
<dbReference type="InterPro" id="IPR001647">
    <property type="entry name" value="HTH_TetR"/>
</dbReference>
<sequence>MDNYHDRRVRKSKIALKNALMSLLQQKNLQQITVMEIVQTADVNRGTFYKHYQYKEELLEEMVDDIIVDLIDSYRNPYQKGENISVDNLNVSAIKIFDHVENHADFYTIIAKSNALVGLQNQICRQLTDLMKEVVQQYQEPEGIDLNLLASYQAYAIWGLIIEWINQNFKYSAAYMSNQLLTILQLTRYS</sequence>
<keyword evidence="2 3" id="KW-0238">DNA-binding</keyword>
<organism evidence="5 6">
    <name type="scientific">Gracilibacillus orientalis</name>
    <dbReference type="NCBI Taxonomy" id="334253"/>
    <lineage>
        <taxon>Bacteria</taxon>
        <taxon>Bacillati</taxon>
        <taxon>Bacillota</taxon>
        <taxon>Bacilli</taxon>
        <taxon>Bacillales</taxon>
        <taxon>Bacillaceae</taxon>
        <taxon>Gracilibacillus</taxon>
    </lineage>
</organism>
<dbReference type="OrthoDB" id="9810250at2"/>
<dbReference type="PANTHER" id="PTHR43479:SF7">
    <property type="entry name" value="TETR-FAMILY TRANSCRIPTIONAL REGULATOR"/>
    <property type="match status" value="1"/>
</dbReference>
<evidence type="ECO:0000256" key="1">
    <source>
        <dbReference type="ARBA" id="ARBA00022491"/>
    </source>
</evidence>
<keyword evidence="1" id="KW-0678">Repressor</keyword>
<dbReference type="PANTHER" id="PTHR43479">
    <property type="entry name" value="ACREF/ENVCD OPERON REPRESSOR-RELATED"/>
    <property type="match status" value="1"/>
</dbReference>
<dbReference type="InterPro" id="IPR050624">
    <property type="entry name" value="HTH-type_Tx_Regulator"/>
</dbReference>
<evidence type="ECO:0000256" key="3">
    <source>
        <dbReference type="PROSITE-ProRule" id="PRU00335"/>
    </source>
</evidence>
<dbReference type="STRING" id="334253.SAMN04487943_102202"/>
<dbReference type="GO" id="GO:0003677">
    <property type="term" value="F:DNA binding"/>
    <property type="evidence" value="ECO:0007669"/>
    <property type="project" value="UniProtKB-UniRule"/>
</dbReference>
<dbReference type="InterPro" id="IPR039532">
    <property type="entry name" value="TetR_C_Firmicutes"/>
</dbReference>
<dbReference type="Proteomes" id="UP000198565">
    <property type="component" value="Unassembled WGS sequence"/>
</dbReference>